<feature type="region of interest" description="Disordered" evidence="1">
    <location>
        <begin position="236"/>
        <end position="268"/>
    </location>
</feature>
<feature type="domain" description="Death" evidence="2">
    <location>
        <begin position="19"/>
        <end position="72"/>
    </location>
</feature>
<dbReference type="EMBL" id="MU826351">
    <property type="protein sequence ID" value="KAJ7381111.1"/>
    <property type="molecule type" value="Genomic_DNA"/>
</dbReference>
<dbReference type="AlphaFoldDB" id="A0A9W9ZGH6"/>
<dbReference type="InterPro" id="IPR000488">
    <property type="entry name" value="Death_dom"/>
</dbReference>
<organism evidence="3 4">
    <name type="scientific">Desmophyllum pertusum</name>
    <dbReference type="NCBI Taxonomy" id="174260"/>
    <lineage>
        <taxon>Eukaryota</taxon>
        <taxon>Metazoa</taxon>
        <taxon>Cnidaria</taxon>
        <taxon>Anthozoa</taxon>
        <taxon>Hexacorallia</taxon>
        <taxon>Scleractinia</taxon>
        <taxon>Caryophylliina</taxon>
        <taxon>Caryophylliidae</taxon>
        <taxon>Desmophyllum</taxon>
    </lineage>
</organism>
<dbReference type="InterPro" id="IPR016729">
    <property type="entry name" value="FADD"/>
</dbReference>
<dbReference type="Proteomes" id="UP001163046">
    <property type="component" value="Unassembled WGS sequence"/>
</dbReference>
<dbReference type="CDD" id="cd01670">
    <property type="entry name" value="Death"/>
    <property type="match status" value="2"/>
</dbReference>
<comment type="caution">
    <text evidence="3">The sequence shown here is derived from an EMBL/GenBank/DDBJ whole genome shotgun (WGS) entry which is preliminary data.</text>
</comment>
<dbReference type="OrthoDB" id="5956315at2759"/>
<keyword evidence="4" id="KW-1185">Reference proteome</keyword>
<gene>
    <name evidence="3" type="ORF">OS493_004709</name>
</gene>
<proteinExistence type="predicted"/>
<dbReference type="Pfam" id="PF00531">
    <property type="entry name" value="Death"/>
    <property type="match status" value="2"/>
</dbReference>
<evidence type="ECO:0000313" key="4">
    <source>
        <dbReference type="Proteomes" id="UP001163046"/>
    </source>
</evidence>
<feature type="domain" description="Death" evidence="2">
    <location>
        <begin position="111"/>
        <end position="178"/>
    </location>
</feature>
<dbReference type="PANTHER" id="PTHR15077">
    <property type="entry name" value="FAS-ASSOCIATING DEATH DOMAIN-CONTAINING PROTEIN FADD"/>
    <property type="match status" value="1"/>
</dbReference>
<sequence>MESVSTSCLIDLAFDLSVDWRKLARALGLANEVQRIGEDYRKNVIEQAYRMLQTWKQRNGTQATYQGLGEALTTQVLSRNDLAQKYCEGGNRGSLETEIDLQGHLKSGQVSMSDIISIANDLGKDWLWVGRLLGLEDATLDGIRDAHTQMYECSYKMLEIWVERRITQATYECLARALLHRTVGMRDVAEKYCLDHRESQTASSVPPEEGIQQLNEKMEHLQLSGLSKETGVAAGSPVNIQSSTEGETVNKSETGSTPSTPPVPDDWYNQELHHHFAV</sequence>
<dbReference type="SUPFAM" id="SSF47986">
    <property type="entry name" value="DEATH domain"/>
    <property type="match status" value="2"/>
</dbReference>
<dbReference type="PROSITE" id="PS50017">
    <property type="entry name" value="DEATH_DOMAIN"/>
    <property type="match status" value="2"/>
</dbReference>
<evidence type="ECO:0000256" key="1">
    <source>
        <dbReference type="SAM" id="MobiDB-lite"/>
    </source>
</evidence>
<dbReference type="Gene3D" id="1.10.533.10">
    <property type="entry name" value="Death Domain, Fas"/>
    <property type="match status" value="2"/>
</dbReference>
<name>A0A9W9ZGH6_9CNID</name>
<evidence type="ECO:0000259" key="2">
    <source>
        <dbReference type="PROSITE" id="PS50017"/>
    </source>
</evidence>
<evidence type="ECO:0000313" key="3">
    <source>
        <dbReference type="EMBL" id="KAJ7381111.1"/>
    </source>
</evidence>
<dbReference type="SMART" id="SM00005">
    <property type="entry name" value="DEATH"/>
    <property type="match status" value="2"/>
</dbReference>
<reference evidence="3" key="1">
    <citation type="submission" date="2023-01" db="EMBL/GenBank/DDBJ databases">
        <title>Genome assembly of the deep-sea coral Lophelia pertusa.</title>
        <authorList>
            <person name="Herrera S."/>
            <person name="Cordes E."/>
        </authorList>
    </citation>
    <scope>NUCLEOTIDE SEQUENCE</scope>
    <source>
        <strain evidence="3">USNM1676648</strain>
        <tissue evidence="3">Polyp</tissue>
    </source>
</reference>
<dbReference type="GO" id="GO:0007165">
    <property type="term" value="P:signal transduction"/>
    <property type="evidence" value="ECO:0007669"/>
    <property type="project" value="InterPro"/>
</dbReference>
<dbReference type="InterPro" id="IPR011029">
    <property type="entry name" value="DEATH-like_dom_sf"/>
</dbReference>
<feature type="compositionally biased region" description="Polar residues" evidence="1">
    <location>
        <begin position="238"/>
        <end position="258"/>
    </location>
</feature>
<protein>
    <recommendedName>
        <fullName evidence="2">Death domain-containing protein</fullName>
    </recommendedName>
</protein>
<accession>A0A9W9ZGH6</accession>